<protein>
    <submittedName>
        <fullName evidence="1">Uncharacterized protein</fullName>
    </submittedName>
</protein>
<organism evidence="1 2">
    <name type="scientific">Bacillus paranthracis</name>
    <dbReference type="NCBI Taxonomy" id="2026186"/>
    <lineage>
        <taxon>Bacteria</taxon>
        <taxon>Bacillati</taxon>
        <taxon>Bacillota</taxon>
        <taxon>Bacilli</taxon>
        <taxon>Bacillales</taxon>
        <taxon>Bacillaceae</taxon>
        <taxon>Bacillus</taxon>
        <taxon>Bacillus cereus group</taxon>
    </lineage>
</organism>
<evidence type="ECO:0000313" key="1">
    <source>
        <dbReference type="EMBL" id="SME53136.1"/>
    </source>
</evidence>
<gene>
    <name evidence="1" type="ORF">BACERE00221_05488</name>
</gene>
<reference evidence="1 2" key="1">
    <citation type="submission" date="2017-04" db="EMBL/GenBank/DDBJ databases">
        <authorList>
            <person name="Criscuolo A."/>
        </authorList>
    </citation>
    <scope>NUCLEOTIDE SEQUENCE [LARGE SCALE GENOMIC DNA]</scope>
    <source>
        <strain evidence="1">16-00221</strain>
    </source>
</reference>
<dbReference type="GeneID" id="69531353"/>
<dbReference type="RefSeq" id="WP_048525239.1">
    <property type="nucleotide sequence ID" value="NZ_FWZC01000124.1"/>
</dbReference>
<dbReference type="AlphaFoldDB" id="A0A9X8XBH0"/>
<evidence type="ECO:0000313" key="2">
    <source>
        <dbReference type="Proteomes" id="UP000194435"/>
    </source>
</evidence>
<sequence length="44" mass="5204">MLEIFEAPYGTALFWVYEDNVHVGFYDLVKDCMTDINKILNVIY</sequence>
<accession>A0A9X8XBH0</accession>
<proteinExistence type="predicted"/>
<name>A0A9X8XBH0_9BACI</name>
<comment type="caution">
    <text evidence="1">The sequence shown here is derived from an EMBL/GenBank/DDBJ whole genome shotgun (WGS) entry which is preliminary data.</text>
</comment>
<dbReference type="Proteomes" id="UP000194435">
    <property type="component" value="Unassembled WGS sequence"/>
</dbReference>
<dbReference type="EMBL" id="FWZC01000124">
    <property type="protein sequence ID" value="SME53136.1"/>
    <property type="molecule type" value="Genomic_DNA"/>
</dbReference>